<dbReference type="EMBL" id="UINC01044326">
    <property type="protein sequence ID" value="SVB49631.1"/>
    <property type="molecule type" value="Genomic_DNA"/>
</dbReference>
<sequence length="119" mass="13221">MTILDNAKAHFKDKMAGTLRSVSVPEWTNGEAEPVRIFFKPSMTLRDQGEIIELSQNGKTAEALAMTLINRALDEDGKRLFAKANMTELMRLVDPDVIADVCSAMSADDDMTDEDLEKN</sequence>
<organism evidence="1">
    <name type="scientific">marine metagenome</name>
    <dbReference type="NCBI Taxonomy" id="408172"/>
    <lineage>
        <taxon>unclassified sequences</taxon>
        <taxon>metagenomes</taxon>
        <taxon>ecological metagenomes</taxon>
    </lineage>
</organism>
<gene>
    <name evidence="1" type="ORF">METZ01_LOCUS202485</name>
</gene>
<protein>
    <submittedName>
        <fullName evidence="1">Uncharacterized protein</fullName>
    </submittedName>
</protein>
<name>A0A382EI37_9ZZZZ</name>
<evidence type="ECO:0000313" key="1">
    <source>
        <dbReference type="EMBL" id="SVB49631.1"/>
    </source>
</evidence>
<accession>A0A382EI37</accession>
<reference evidence="1" key="1">
    <citation type="submission" date="2018-05" db="EMBL/GenBank/DDBJ databases">
        <authorList>
            <person name="Lanie J.A."/>
            <person name="Ng W.-L."/>
            <person name="Kazmierczak K.M."/>
            <person name="Andrzejewski T.M."/>
            <person name="Davidsen T.M."/>
            <person name="Wayne K.J."/>
            <person name="Tettelin H."/>
            <person name="Glass J.I."/>
            <person name="Rusch D."/>
            <person name="Podicherti R."/>
            <person name="Tsui H.-C.T."/>
            <person name="Winkler M.E."/>
        </authorList>
    </citation>
    <scope>NUCLEOTIDE SEQUENCE</scope>
</reference>
<proteinExistence type="predicted"/>
<dbReference type="AlphaFoldDB" id="A0A382EI37"/>